<dbReference type="Pfam" id="PF01075">
    <property type="entry name" value="Glyco_transf_9"/>
    <property type="match status" value="1"/>
</dbReference>
<dbReference type="EMBL" id="SATR01000003">
    <property type="protein sequence ID" value="TFH93127.1"/>
    <property type="molecule type" value="Genomic_DNA"/>
</dbReference>
<evidence type="ECO:0000256" key="1">
    <source>
        <dbReference type="ARBA" id="ARBA00022676"/>
    </source>
</evidence>
<dbReference type="SUPFAM" id="SSF53756">
    <property type="entry name" value="UDP-Glycosyltransferase/glycogen phosphorylase"/>
    <property type="match status" value="1"/>
</dbReference>
<dbReference type="InterPro" id="IPR002201">
    <property type="entry name" value="Glyco_trans_9"/>
</dbReference>
<dbReference type="Proteomes" id="UP000297753">
    <property type="component" value="Unassembled WGS sequence"/>
</dbReference>
<dbReference type="Gene3D" id="3.40.50.2000">
    <property type="entry name" value="Glycogen Phosphorylase B"/>
    <property type="match status" value="2"/>
</dbReference>
<dbReference type="GO" id="GO:0005829">
    <property type="term" value="C:cytosol"/>
    <property type="evidence" value="ECO:0007669"/>
    <property type="project" value="TreeGrafter"/>
</dbReference>
<dbReference type="PANTHER" id="PTHR30160">
    <property type="entry name" value="TETRAACYLDISACCHARIDE 4'-KINASE-RELATED"/>
    <property type="match status" value="1"/>
</dbReference>
<dbReference type="GO" id="GO:0008713">
    <property type="term" value="F:ADP-heptose-lipopolysaccharide heptosyltransferase activity"/>
    <property type="evidence" value="ECO:0007669"/>
    <property type="project" value="TreeGrafter"/>
</dbReference>
<sequence length="343" mass="38351">MITTFTRSLRAAYPNAKIDVLVNARGEMVFGTNPDINELVEIPPRPKVKDYLRILRQRGRYDLVVNEMLNDRTAIYSFVFGKKRLGAVDESLGGAWLKKFIFNHHIVEQHRFEHKMSRAARMLKLIGVEIEPRLISPEEALPNEVMKKLPDSFIVVHAPSSNEIKQWPVNYWLEVITALLEDGYKIVLTGADIPRDRMIVEEILAALPESPHLVSVLGQLTLAQTSSLLKMSHGFVGPDSGPGHMASGYPIPIVSIISVAPASMWSPWPYALSVDVDKNLYTNGTPFQTVGNICLVQSQRECVPCYGNKCKISDDLYSPCLQDITPDAVVDAVRTMIPLQESE</sequence>
<keyword evidence="4" id="KW-1185">Reference proteome</keyword>
<reference evidence="3 4" key="1">
    <citation type="submission" date="2019-01" db="EMBL/GenBank/DDBJ databases">
        <title>Vibrio BEI176 sp. nov, a marine bacterium isolated from China: eastern marignal seas.</title>
        <authorList>
            <person name="Li B."/>
        </authorList>
    </citation>
    <scope>NUCLEOTIDE SEQUENCE [LARGE SCALE GENOMIC DNA]</scope>
    <source>
        <strain evidence="3 4">BEI176</strain>
    </source>
</reference>
<evidence type="ECO:0000256" key="2">
    <source>
        <dbReference type="ARBA" id="ARBA00022679"/>
    </source>
</evidence>
<accession>A0A4Y8WJK6</accession>
<keyword evidence="1" id="KW-0328">Glycosyltransferase</keyword>
<dbReference type="AlphaFoldDB" id="A0A4Y8WJK6"/>
<dbReference type="CDD" id="cd03789">
    <property type="entry name" value="GT9_LPS_heptosyltransferase"/>
    <property type="match status" value="1"/>
</dbReference>
<gene>
    <name evidence="3" type="ORF">ELS82_03225</name>
</gene>
<name>A0A4Y8WJK6_9VIBR</name>
<comment type="caution">
    <text evidence="3">The sequence shown here is derived from an EMBL/GenBank/DDBJ whole genome shotgun (WGS) entry which is preliminary data.</text>
</comment>
<dbReference type="OrthoDB" id="9767552at2"/>
<protein>
    <submittedName>
        <fullName evidence="3">Glycosyltransferase family 9 protein</fullName>
    </submittedName>
</protein>
<dbReference type="GO" id="GO:0009244">
    <property type="term" value="P:lipopolysaccharide core region biosynthetic process"/>
    <property type="evidence" value="ECO:0007669"/>
    <property type="project" value="TreeGrafter"/>
</dbReference>
<evidence type="ECO:0000313" key="4">
    <source>
        <dbReference type="Proteomes" id="UP000297753"/>
    </source>
</evidence>
<keyword evidence="2 3" id="KW-0808">Transferase</keyword>
<proteinExistence type="predicted"/>
<dbReference type="InterPro" id="IPR051199">
    <property type="entry name" value="LPS_LOS_Heptosyltrfase"/>
</dbReference>
<organism evidence="3 4">
    <name type="scientific">Vibrio ouci</name>
    <dbReference type="NCBI Taxonomy" id="2499078"/>
    <lineage>
        <taxon>Bacteria</taxon>
        <taxon>Pseudomonadati</taxon>
        <taxon>Pseudomonadota</taxon>
        <taxon>Gammaproteobacteria</taxon>
        <taxon>Vibrionales</taxon>
        <taxon>Vibrionaceae</taxon>
        <taxon>Vibrio</taxon>
    </lineage>
</organism>
<evidence type="ECO:0000313" key="3">
    <source>
        <dbReference type="EMBL" id="TFH93127.1"/>
    </source>
</evidence>